<name>A0A8D1SWA6_PIG</name>
<evidence type="ECO:0000313" key="1">
    <source>
        <dbReference type="Ensembl" id="ENSSSCP00060001885.1"/>
    </source>
</evidence>
<accession>A0A8D1SWA6</accession>
<dbReference type="Ensembl" id="ENSSSCT00060005554.1">
    <property type="protein sequence ID" value="ENSSSCP00060001885.1"/>
    <property type="gene ID" value="ENSSSCG00060004471.1"/>
</dbReference>
<dbReference type="Proteomes" id="UP000694724">
    <property type="component" value="Unplaced"/>
</dbReference>
<proteinExistence type="predicted"/>
<dbReference type="Proteomes" id="UP000694726">
    <property type="component" value="Unplaced"/>
</dbReference>
<dbReference type="PANTHER" id="PTHR19446">
    <property type="entry name" value="REVERSE TRANSCRIPTASES"/>
    <property type="match status" value="1"/>
</dbReference>
<dbReference type="Proteomes" id="UP000694720">
    <property type="component" value="Unplaced"/>
</dbReference>
<sequence>MVQHMQINKCDTPHQQKNKNQRIILIDVERTCDNIQHLFMIKTLIKVGIKGIYLNMVNIIYDRLTSNIILNSEKLKAFPLKSGIRQGCPHLPCLLSYSSWINK</sequence>
<protein>
    <recommendedName>
        <fullName evidence="3">Reverse transcriptase domain-containing protein</fullName>
    </recommendedName>
</protein>
<dbReference type="Proteomes" id="UP000694723">
    <property type="component" value="Unplaced"/>
</dbReference>
<dbReference type="AlphaFoldDB" id="A0A8D1SWA6"/>
<organism evidence="1 2">
    <name type="scientific">Sus scrofa</name>
    <name type="common">Pig</name>
    <dbReference type="NCBI Taxonomy" id="9823"/>
    <lineage>
        <taxon>Eukaryota</taxon>
        <taxon>Metazoa</taxon>
        <taxon>Chordata</taxon>
        <taxon>Craniata</taxon>
        <taxon>Vertebrata</taxon>
        <taxon>Euteleostomi</taxon>
        <taxon>Mammalia</taxon>
        <taxon>Eutheria</taxon>
        <taxon>Laurasiatheria</taxon>
        <taxon>Artiodactyla</taxon>
        <taxon>Suina</taxon>
        <taxon>Suidae</taxon>
        <taxon>Sus</taxon>
    </lineage>
</organism>
<dbReference type="Ensembl" id="ENSSSCT00015008694.1">
    <property type="protein sequence ID" value="ENSSSCP00015003514.1"/>
    <property type="gene ID" value="ENSSSCG00015006545.1"/>
</dbReference>
<dbReference type="Ensembl" id="ENSSSCT00055025359.1">
    <property type="protein sequence ID" value="ENSSSCP00055020146.1"/>
    <property type="gene ID" value="ENSSSCG00055012895.1"/>
</dbReference>
<reference evidence="1" key="1">
    <citation type="submission" date="2025-05" db="UniProtKB">
        <authorList>
            <consortium name="Ensembl"/>
        </authorList>
    </citation>
    <scope>IDENTIFICATION</scope>
</reference>
<evidence type="ECO:0008006" key="3">
    <source>
        <dbReference type="Google" id="ProtNLM"/>
    </source>
</evidence>
<evidence type="ECO:0000313" key="2">
    <source>
        <dbReference type="Proteomes" id="UP000694723"/>
    </source>
</evidence>
<dbReference type="Ensembl" id="ENSSSCT00035036930.1">
    <property type="protein sequence ID" value="ENSSSCP00035014727.1"/>
    <property type="gene ID" value="ENSSSCG00035027912.1"/>
</dbReference>